<dbReference type="InterPro" id="IPR044668">
    <property type="entry name" value="PuuD-like"/>
</dbReference>
<dbReference type="GO" id="GO:0006598">
    <property type="term" value="P:polyamine catabolic process"/>
    <property type="evidence" value="ECO:0007669"/>
    <property type="project" value="TreeGrafter"/>
</dbReference>
<dbReference type="InterPro" id="IPR029062">
    <property type="entry name" value="Class_I_gatase-like"/>
</dbReference>
<evidence type="ECO:0000256" key="2">
    <source>
        <dbReference type="ARBA" id="ARBA00052718"/>
    </source>
</evidence>
<protein>
    <recommendedName>
        <fullName evidence="5">gamma-glutamyl-gamma-aminobutyrate hydrolase</fullName>
        <ecNumber evidence="5">3.5.1.94</ecNumber>
    </recommendedName>
</protein>
<evidence type="ECO:0000313" key="6">
    <source>
        <dbReference type="EMBL" id="HEF66013.1"/>
    </source>
</evidence>
<dbReference type="Pfam" id="PF07722">
    <property type="entry name" value="Peptidase_C26"/>
    <property type="match status" value="1"/>
</dbReference>
<gene>
    <name evidence="6" type="ORF">ENP47_10505</name>
</gene>
<keyword evidence="6" id="KW-0378">Hydrolase</keyword>
<evidence type="ECO:0000256" key="3">
    <source>
        <dbReference type="ARBA" id="ARBA00055068"/>
    </source>
</evidence>
<name>A0A7C1G5M2_THERO</name>
<dbReference type="PROSITE" id="PS51273">
    <property type="entry name" value="GATASE_TYPE_1"/>
    <property type="match status" value="1"/>
</dbReference>
<dbReference type="PANTHER" id="PTHR43235:SF1">
    <property type="entry name" value="GLUTAMINE AMIDOTRANSFERASE PB2B2.05-RELATED"/>
    <property type="match status" value="1"/>
</dbReference>
<dbReference type="AlphaFoldDB" id="A0A7C1G5M2"/>
<proteinExistence type="inferred from homology"/>
<accession>A0A7C1G5M2</accession>
<dbReference type="PANTHER" id="PTHR43235">
    <property type="entry name" value="GLUTAMINE AMIDOTRANSFERASE PB2B2.05-RELATED"/>
    <property type="match status" value="1"/>
</dbReference>
<sequence>MKGVHPVPAPVIGITPDITGESAAHGLTNRLLLNLDYAEAIAHAGGIPVVLPPVLEPARFLESLDGILLTGGGDIAPHRYGAPTIHPATYGISDVRDEFEIALVHAALNADVPLLAICRGMQVLNVALGGTLIQHIPDEIDSALNHRQQELGIPSGEPAHPVTIRPDSLLARIVGTTHLMVNSYHHQAVAELAPPLLLTATAPDGVIEAAEIPGATFVLAVQWHPERLFQHYPAHHALFAALIEAAQSRAARRATVVEKK</sequence>
<evidence type="ECO:0000256" key="5">
    <source>
        <dbReference type="ARBA" id="ARBA00066788"/>
    </source>
</evidence>
<evidence type="ECO:0000256" key="1">
    <source>
        <dbReference type="ARBA" id="ARBA00011083"/>
    </source>
</evidence>
<evidence type="ECO:0000256" key="4">
    <source>
        <dbReference type="ARBA" id="ARBA00060634"/>
    </source>
</evidence>
<dbReference type="Gene3D" id="3.40.50.880">
    <property type="match status" value="1"/>
</dbReference>
<dbReference type="EMBL" id="DSJL01000011">
    <property type="protein sequence ID" value="HEF66013.1"/>
    <property type="molecule type" value="Genomic_DNA"/>
</dbReference>
<dbReference type="InterPro" id="IPR011697">
    <property type="entry name" value="Peptidase_C26"/>
</dbReference>
<reference evidence="6" key="1">
    <citation type="journal article" date="2020" name="mSystems">
        <title>Genome- and Community-Level Interaction Insights into Carbon Utilization and Element Cycling Functions of Hydrothermarchaeota in Hydrothermal Sediment.</title>
        <authorList>
            <person name="Zhou Z."/>
            <person name="Liu Y."/>
            <person name="Xu W."/>
            <person name="Pan J."/>
            <person name="Luo Z.H."/>
            <person name="Li M."/>
        </authorList>
    </citation>
    <scope>NUCLEOTIDE SEQUENCE [LARGE SCALE GENOMIC DNA]</scope>
    <source>
        <strain evidence="6">SpSt-222</strain>
    </source>
</reference>
<dbReference type="GO" id="GO:0033969">
    <property type="term" value="F:gamma-glutamyl-gamma-aminobutyrate hydrolase activity"/>
    <property type="evidence" value="ECO:0007669"/>
    <property type="project" value="UniProtKB-EC"/>
</dbReference>
<dbReference type="FunFam" id="3.40.50.880:FF:000030">
    <property type="entry name" value="Gamma-glutamyl-gamma-aminobutyrate hydrolase PuuD"/>
    <property type="match status" value="1"/>
</dbReference>
<comment type="caution">
    <text evidence="6">The sequence shown here is derived from an EMBL/GenBank/DDBJ whole genome shotgun (WGS) entry which is preliminary data.</text>
</comment>
<comment type="catalytic activity">
    <reaction evidence="2">
        <text>4-(gamma-L-glutamylamino)butanoate + H2O = 4-aminobutanoate + L-glutamate</text>
        <dbReference type="Rhea" id="RHEA:19737"/>
        <dbReference type="ChEBI" id="CHEBI:15377"/>
        <dbReference type="ChEBI" id="CHEBI:29985"/>
        <dbReference type="ChEBI" id="CHEBI:58800"/>
        <dbReference type="ChEBI" id="CHEBI:59888"/>
        <dbReference type="EC" id="3.5.1.94"/>
    </reaction>
</comment>
<comment type="similarity">
    <text evidence="1">Belongs to the peptidase C26 family.</text>
</comment>
<dbReference type="GO" id="GO:0005829">
    <property type="term" value="C:cytosol"/>
    <property type="evidence" value="ECO:0007669"/>
    <property type="project" value="TreeGrafter"/>
</dbReference>
<comment type="function">
    <text evidence="3">Involved in the breakdown of putrescine via hydrolysis of the gamma-glutamyl linkage of gamma-glutamyl-gamma-aminobutyrate.</text>
</comment>
<dbReference type="SUPFAM" id="SSF52317">
    <property type="entry name" value="Class I glutamine amidotransferase-like"/>
    <property type="match status" value="1"/>
</dbReference>
<organism evidence="6">
    <name type="scientific">Thermomicrobium roseum</name>
    <dbReference type="NCBI Taxonomy" id="500"/>
    <lineage>
        <taxon>Bacteria</taxon>
        <taxon>Pseudomonadati</taxon>
        <taxon>Thermomicrobiota</taxon>
        <taxon>Thermomicrobia</taxon>
        <taxon>Thermomicrobiales</taxon>
        <taxon>Thermomicrobiaceae</taxon>
        <taxon>Thermomicrobium</taxon>
    </lineage>
</organism>
<dbReference type="CDD" id="cd01745">
    <property type="entry name" value="GATase1_2"/>
    <property type="match status" value="1"/>
</dbReference>
<comment type="pathway">
    <text evidence="4">Amine and polyamine degradation; putrescine degradation; 4-aminobutanoate from putrescine: step 4/4.</text>
</comment>
<dbReference type="EC" id="3.5.1.94" evidence="5"/>